<dbReference type="GO" id="GO:0016787">
    <property type="term" value="F:hydrolase activity"/>
    <property type="evidence" value="ECO:0007669"/>
    <property type="project" value="UniProtKB-KW"/>
</dbReference>
<proteinExistence type="predicted"/>
<keyword evidence="3" id="KW-1185">Reference proteome</keyword>
<dbReference type="Proteomes" id="UP001589818">
    <property type="component" value="Unassembled WGS sequence"/>
</dbReference>
<name>A0ABV6JEP8_9BACL</name>
<organism evidence="2 3">
    <name type="scientific">Paenibacillus mendelii</name>
    <dbReference type="NCBI Taxonomy" id="206163"/>
    <lineage>
        <taxon>Bacteria</taxon>
        <taxon>Bacillati</taxon>
        <taxon>Bacillota</taxon>
        <taxon>Bacilli</taxon>
        <taxon>Bacillales</taxon>
        <taxon>Paenibacillaceae</taxon>
        <taxon>Paenibacillus</taxon>
    </lineage>
</organism>
<dbReference type="RefSeq" id="WP_204815529.1">
    <property type="nucleotide sequence ID" value="NZ_JANHOF010000001.1"/>
</dbReference>
<evidence type="ECO:0000313" key="2">
    <source>
        <dbReference type="EMBL" id="MFC0394383.1"/>
    </source>
</evidence>
<protein>
    <submittedName>
        <fullName evidence="2">NUDIX hydrolase</fullName>
        <ecNumber evidence="2">3.6.-.-</ecNumber>
    </submittedName>
</protein>
<feature type="domain" description="Nudix hydrolase" evidence="1">
    <location>
        <begin position="1"/>
        <end position="124"/>
    </location>
</feature>
<dbReference type="SUPFAM" id="SSF55811">
    <property type="entry name" value="Nudix"/>
    <property type="match status" value="1"/>
</dbReference>
<evidence type="ECO:0000259" key="1">
    <source>
        <dbReference type="PROSITE" id="PS51462"/>
    </source>
</evidence>
<gene>
    <name evidence="2" type="ORF">ACFFJ8_23860</name>
</gene>
<dbReference type="Pfam" id="PF00293">
    <property type="entry name" value="NUDIX"/>
    <property type="match status" value="1"/>
</dbReference>
<reference evidence="2 3" key="1">
    <citation type="submission" date="2024-09" db="EMBL/GenBank/DDBJ databases">
        <authorList>
            <person name="Sun Q."/>
            <person name="Mori K."/>
        </authorList>
    </citation>
    <scope>NUCLEOTIDE SEQUENCE [LARGE SCALE GENOMIC DNA]</scope>
    <source>
        <strain evidence="2 3">CCM 4839</strain>
    </source>
</reference>
<evidence type="ECO:0000313" key="3">
    <source>
        <dbReference type="Proteomes" id="UP001589818"/>
    </source>
</evidence>
<dbReference type="InterPro" id="IPR000086">
    <property type="entry name" value="NUDIX_hydrolase_dom"/>
</dbReference>
<sequence>MINQPKTVGVYLNLNGFYAFAFGPNQHEGKLGIARFGGHIEEGETIVECALREVREETALEVTLISSPVTYKIDFWDSQLIEVEDEYEDLKPILGIGQNVMFFAQSTDEPRLSSKNNGIILLGR</sequence>
<comment type="caution">
    <text evidence="2">The sequence shown here is derived from an EMBL/GenBank/DDBJ whole genome shotgun (WGS) entry which is preliminary data.</text>
</comment>
<keyword evidence="2" id="KW-0378">Hydrolase</keyword>
<dbReference type="EMBL" id="JBHLVF010000041">
    <property type="protein sequence ID" value="MFC0394383.1"/>
    <property type="molecule type" value="Genomic_DNA"/>
</dbReference>
<dbReference type="PROSITE" id="PS51462">
    <property type="entry name" value="NUDIX"/>
    <property type="match status" value="1"/>
</dbReference>
<dbReference type="Gene3D" id="3.90.79.10">
    <property type="entry name" value="Nucleoside Triphosphate Pyrophosphohydrolase"/>
    <property type="match status" value="1"/>
</dbReference>
<accession>A0ABV6JEP8</accession>
<dbReference type="CDD" id="cd02883">
    <property type="entry name" value="NUDIX_Hydrolase"/>
    <property type="match status" value="1"/>
</dbReference>
<dbReference type="InterPro" id="IPR015797">
    <property type="entry name" value="NUDIX_hydrolase-like_dom_sf"/>
</dbReference>
<dbReference type="EC" id="3.6.-.-" evidence="2"/>